<reference evidence="2" key="1">
    <citation type="journal article" date="2019" name="Sci. Rep.">
        <title>Draft genome of Tanacetum cinerariifolium, the natural source of mosquito coil.</title>
        <authorList>
            <person name="Yamashiro T."/>
            <person name="Shiraishi A."/>
            <person name="Satake H."/>
            <person name="Nakayama K."/>
        </authorList>
    </citation>
    <scope>NUCLEOTIDE SEQUENCE</scope>
</reference>
<evidence type="ECO:0000313" key="2">
    <source>
        <dbReference type="EMBL" id="GFD37145.1"/>
    </source>
</evidence>
<accession>A0A699VNG1</accession>
<evidence type="ECO:0000256" key="1">
    <source>
        <dbReference type="SAM" id="MobiDB-lite"/>
    </source>
</evidence>
<organism evidence="2">
    <name type="scientific">Tanacetum cinerariifolium</name>
    <name type="common">Dalmatian daisy</name>
    <name type="synonym">Chrysanthemum cinerariifolium</name>
    <dbReference type="NCBI Taxonomy" id="118510"/>
    <lineage>
        <taxon>Eukaryota</taxon>
        <taxon>Viridiplantae</taxon>
        <taxon>Streptophyta</taxon>
        <taxon>Embryophyta</taxon>
        <taxon>Tracheophyta</taxon>
        <taxon>Spermatophyta</taxon>
        <taxon>Magnoliopsida</taxon>
        <taxon>eudicotyledons</taxon>
        <taxon>Gunneridae</taxon>
        <taxon>Pentapetalae</taxon>
        <taxon>asterids</taxon>
        <taxon>campanulids</taxon>
        <taxon>Asterales</taxon>
        <taxon>Asteraceae</taxon>
        <taxon>Asteroideae</taxon>
        <taxon>Anthemideae</taxon>
        <taxon>Anthemidinae</taxon>
        <taxon>Tanacetum</taxon>
    </lineage>
</organism>
<protein>
    <submittedName>
        <fullName evidence="2">Uncharacterized protein</fullName>
    </submittedName>
</protein>
<sequence>MIELNSPETKNKLMNHVVVASWFKSLHNEIPEVEHSSDDVSTKGEADNAVKGSGLHNDGEESDTEAVSDTYFGDNVVNVDNAEVQG</sequence>
<feature type="compositionally biased region" description="Basic and acidic residues" evidence="1">
    <location>
        <begin position="33"/>
        <end position="48"/>
    </location>
</feature>
<proteinExistence type="predicted"/>
<name>A0A699VNG1_TANCI</name>
<feature type="non-terminal residue" evidence="2">
    <location>
        <position position="86"/>
    </location>
</feature>
<dbReference type="AlphaFoldDB" id="A0A699VNG1"/>
<dbReference type="EMBL" id="BKCJ011481542">
    <property type="protein sequence ID" value="GFD37145.1"/>
    <property type="molecule type" value="Genomic_DNA"/>
</dbReference>
<comment type="caution">
    <text evidence="2">The sequence shown here is derived from an EMBL/GenBank/DDBJ whole genome shotgun (WGS) entry which is preliminary data.</text>
</comment>
<gene>
    <name evidence="2" type="ORF">Tci_909114</name>
</gene>
<feature type="region of interest" description="Disordered" evidence="1">
    <location>
        <begin position="33"/>
        <end position="86"/>
    </location>
</feature>